<dbReference type="Proteomes" id="UP000216308">
    <property type="component" value="Unassembled WGS sequence"/>
</dbReference>
<comment type="caution">
    <text evidence="2">The sequence shown here is derived from an EMBL/GenBank/DDBJ whole genome shotgun (WGS) entry which is preliminary data.</text>
</comment>
<name>A0A256IQ52_9EURY</name>
<reference evidence="2 3" key="1">
    <citation type="journal article" date="2014" name="Front. Microbiol.">
        <title>Population and genomic analysis of the genus Halorubrum.</title>
        <authorList>
            <person name="Fullmer M.S."/>
            <person name="Soucy S.M."/>
            <person name="Swithers K.S."/>
            <person name="Makkay A.M."/>
            <person name="Wheeler R."/>
            <person name="Ventosa A."/>
            <person name="Gogarten J.P."/>
            <person name="Papke R.T."/>
        </authorList>
    </citation>
    <scope>NUCLEOTIDE SEQUENCE [LARGE SCALE GENOMIC DNA]</scope>
    <source>
        <strain evidence="2 3">Cb34</strain>
    </source>
</reference>
<evidence type="ECO:0000313" key="3">
    <source>
        <dbReference type="Proteomes" id="UP000216308"/>
    </source>
</evidence>
<dbReference type="OrthoDB" id="177137at2157"/>
<evidence type="ECO:0000313" key="2">
    <source>
        <dbReference type="EMBL" id="OYR58661.1"/>
    </source>
</evidence>
<dbReference type="InterPro" id="IPR055923">
    <property type="entry name" value="DUF7500"/>
</dbReference>
<feature type="region of interest" description="Disordered" evidence="1">
    <location>
        <begin position="1"/>
        <end position="95"/>
    </location>
</feature>
<accession>A0A256IQ52</accession>
<proteinExistence type="predicted"/>
<organism evidence="2 3">
    <name type="scientific">Halorubrum halodurans</name>
    <dbReference type="NCBI Taxonomy" id="1383851"/>
    <lineage>
        <taxon>Archaea</taxon>
        <taxon>Methanobacteriati</taxon>
        <taxon>Methanobacteriota</taxon>
        <taxon>Stenosarchaea group</taxon>
        <taxon>Halobacteria</taxon>
        <taxon>Halobacteriales</taxon>
        <taxon>Haloferacaceae</taxon>
        <taxon>Halorubrum</taxon>
    </lineage>
</organism>
<gene>
    <name evidence="2" type="ORF">DJ70_02470</name>
</gene>
<feature type="compositionally biased region" description="Basic and acidic residues" evidence="1">
    <location>
        <begin position="55"/>
        <end position="68"/>
    </location>
</feature>
<dbReference type="AlphaFoldDB" id="A0A256IQ52"/>
<sequence length="212" mass="22161">MSDDEIPAAADDNSPPADPTDLDFTDDETVVEIGEDRFVVGTGGRPNLDAQASDAAERRESKTDRPEPESPAGMSDPEDGPPPLGDGSRGGLDDGVDRQAVSRWLAESFDGDGFDYGVDVTLHANGSTARNRMVSNDVTATFDTTLSWFVANAGPGTDPAEALGLLLVAADAPIDLPPMVIKRFAADQGLSANDSIGELIRAAEDAGGFRIE</sequence>
<dbReference type="RefSeq" id="WP_094529817.1">
    <property type="nucleotide sequence ID" value="NZ_NHPJ01000026.1"/>
</dbReference>
<protein>
    <recommendedName>
        <fullName evidence="4">Flagella cluster protein</fullName>
    </recommendedName>
</protein>
<evidence type="ECO:0008006" key="4">
    <source>
        <dbReference type="Google" id="ProtNLM"/>
    </source>
</evidence>
<dbReference type="EMBL" id="NHPJ01000026">
    <property type="protein sequence ID" value="OYR58661.1"/>
    <property type="molecule type" value="Genomic_DNA"/>
</dbReference>
<feature type="compositionally biased region" description="Acidic residues" evidence="1">
    <location>
        <begin position="20"/>
        <end position="30"/>
    </location>
</feature>
<evidence type="ECO:0000256" key="1">
    <source>
        <dbReference type="SAM" id="MobiDB-lite"/>
    </source>
</evidence>
<keyword evidence="3" id="KW-1185">Reference proteome</keyword>
<dbReference type="Pfam" id="PF24332">
    <property type="entry name" value="DUF7500"/>
    <property type="match status" value="1"/>
</dbReference>